<dbReference type="Proteomes" id="UP000886841">
    <property type="component" value="Unassembled WGS sequence"/>
</dbReference>
<evidence type="ECO:0000256" key="3">
    <source>
        <dbReference type="ARBA" id="ARBA00038374"/>
    </source>
</evidence>
<organism evidence="5 6">
    <name type="scientific">Candidatus Egerieimonas intestinavium</name>
    <dbReference type="NCBI Taxonomy" id="2840777"/>
    <lineage>
        <taxon>Bacteria</taxon>
        <taxon>Bacillati</taxon>
        <taxon>Bacillota</taxon>
        <taxon>Clostridia</taxon>
        <taxon>Lachnospirales</taxon>
        <taxon>Lachnospiraceae</taxon>
        <taxon>Lachnospiraceae incertae sedis</taxon>
        <taxon>Candidatus Egerieimonas</taxon>
    </lineage>
</organism>
<reference evidence="5" key="1">
    <citation type="submission" date="2020-10" db="EMBL/GenBank/DDBJ databases">
        <authorList>
            <person name="Gilroy R."/>
        </authorList>
    </citation>
    <scope>NUCLEOTIDE SEQUENCE</scope>
    <source>
        <strain evidence="5">ChiSxjej1B13-7041</strain>
    </source>
</reference>
<dbReference type="InterPro" id="IPR032525">
    <property type="entry name" value="Peptidase_U32_C"/>
</dbReference>
<comment type="caution">
    <text evidence="5">The sequence shown here is derived from an EMBL/GenBank/DDBJ whole genome shotgun (WGS) entry which is preliminary data.</text>
</comment>
<dbReference type="Pfam" id="PF01136">
    <property type="entry name" value="Peptidase_U32"/>
    <property type="match status" value="1"/>
</dbReference>
<evidence type="ECO:0000256" key="2">
    <source>
        <dbReference type="ARBA" id="ARBA00022801"/>
    </source>
</evidence>
<evidence type="ECO:0000256" key="1">
    <source>
        <dbReference type="ARBA" id="ARBA00022670"/>
    </source>
</evidence>
<feature type="domain" description="Peptidase family U32 C-terminal" evidence="4">
    <location>
        <begin position="324"/>
        <end position="404"/>
    </location>
</feature>
<evidence type="ECO:0000313" key="5">
    <source>
        <dbReference type="EMBL" id="HIR93606.1"/>
    </source>
</evidence>
<evidence type="ECO:0000259" key="4">
    <source>
        <dbReference type="Pfam" id="PF16325"/>
    </source>
</evidence>
<proteinExistence type="inferred from homology"/>
<dbReference type="Gene3D" id="2.40.30.10">
    <property type="entry name" value="Translation factors"/>
    <property type="match status" value="1"/>
</dbReference>
<evidence type="ECO:0000313" key="6">
    <source>
        <dbReference type="Proteomes" id="UP000886841"/>
    </source>
</evidence>
<dbReference type="Pfam" id="PF16325">
    <property type="entry name" value="Peptidase_U32_C"/>
    <property type="match status" value="1"/>
</dbReference>
<dbReference type="PROSITE" id="PS01276">
    <property type="entry name" value="PEPTIDASE_U32"/>
    <property type="match status" value="1"/>
</dbReference>
<name>A0A9D1EKS2_9FIRM</name>
<dbReference type="GO" id="GO:0006508">
    <property type="term" value="P:proteolysis"/>
    <property type="evidence" value="ECO:0007669"/>
    <property type="project" value="UniProtKB-KW"/>
</dbReference>
<sequence length="412" mass="46947">MKKPELLVPASSLEVLKVAVIFGADAVYIGGEAFGLRAKAKNFSLEEMAEGIAFAHQRGVKVYVTANILAHNQDLEGVREYFLQLKELKPDALIISDPGVFTIAGEVCPEIERHISTQANNTNYGTYLFWHRQGASRVVSARELSLEEIREIREHIPPELEIETFVHGAMCISYSGRCLLSNFLTGRDANQGACTHPCRWKYSIMEETRPGEYFPVYENERGTFIFNSKDLCMIEHIPDLIRAGIDSFKIEGRMKTALYVATVARTYRKAIDDYFQDPKVYQEHMDWYRDQISNCTYRLFTTGFFYGKPGAEAQIYDSNTYVKEYTYLGIIGEPNERGFYRISQRNKFSVGETIEVMKPSGENIEVQVKGIYDQEGNAMESAPHPKQILYLDLGLKLEPFDLLRRQEAAAEL</sequence>
<dbReference type="GO" id="GO:0008233">
    <property type="term" value="F:peptidase activity"/>
    <property type="evidence" value="ECO:0007669"/>
    <property type="project" value="UniProtKB-KW"/>
</dbReference>
<dbReference type="EMBL" id="DVHU01000082">
    <property type="protein sequence ID" value="HIR93606.1"/>
    <property type="molecule type" value="Genomic_DNA"/>
</dbReference>
<keyword evidence="1" id="KW-0645">Protease</keyword>
<dbReference type="InterPro" id="IPR001539">
    <property type="entry name" value="Peptidase_U32"/>
</dbReference>
<reference evidence="5" key="2">
    <citation type="journal article" date="2021" name="PeerJ">
        <title>Extensive microbial diversity within the chicken gut microbiome revealed by metagenomics and culture.</title>
        <authorList>
            <person name="Gilroy R."/>
            <person name="Ravi A."/>
            <person name="Getino M."/>
            <person name="Pursley I."/>
            <person name="Horton D.L."/>
            <person name="Alikhan N.F."/>
            <person name="Baker D."/>
            <person name="Gharbi K."/>
            <person name="Hall N."/>
            <person name="Watson M."/>
            <person name="Adriaenssens E.M."/>
            <person name="Foster-Nyarko E."/>
            <person name="Jarju S."/>
            <person name="Secka A."/>
            <person name="Antonio M."/>
            <person name="Oren A."/>
            <person name="Chaudhuri R.R."/>
            <person name="La Ragione R."/>
            <person name="Hildebrand F."/>
            <person name="Pallen M.J."/>
        </authorList>
    </citation>
    <scope>NUCLEOTIDE SEQUENCE</scope>
    <source>
        <strain evidence="5">ChiSxjej1B13-7041</strain>
    </source>
</reference>
<comment type="similarity">
    <text evidence="3">Belongs to the peptidase U32 family.</text>
</comment>
<dbReference type="PANTHER" id="PTHR30217:SF6">
    <property type="entry name" value="TRNA HYDROXYLATION PROTEIN P"/>
    <property type="match status" value="1"/>
</dbReference>
<protein>
    <submittedName>
        <fullName evidence="5">U32 family peptidase</fullName>
    </submittedName>
</protein>
<dbReference type="InterPro" id="IPR051454">
    <property type="entry name" value="RNA/ubiquinone_mod_enzymes"/>
</dbReference>
<dbReference type="PANTHER" id="PTHR30217">
    <property type="entry name" value="PEPTIDASE U32 FAMILY"/>
    <property type="match status" value="1"/>
</dbReference>
<dbReference type="AlphaFoldDB" id="A0A9D1EKS2"/>
<accession>A0A9D1EKS2</accession>
<keyword evidence="2" id="KW-0378">Hydrolase</keyword>
<gene>
    <name evidence="5" type="ORF">IAB98_09340</name>
</gene>